<accession>A0A1X0NHS5</accession>
<evidence type="ECO:0000313" key="3">
    <source>
        <dbReference type="Proteomes" id="UP000192257"/>
    </source>
</evidence>
<dbReference type="EMBL" id="NBCO01000050">
    <property type="protein sequence ID" value="ORC84068.1"/>
    <property type="molecule type" value="Genomic_DNA"/>
</dbReference>
<reference evidence="2 3" key="1">
    <citation type="submission" date="2017-03" db="EMBL/GenBank/DDBJ databases">
        <title>An alternative strategy for trypanosome survival in the mammalian bloodstream revealed through genome and transcriptome analysis of the ubiquitous bovine parasite Trypanosoma (Megatrypanum) theileri.</title>
        <authorList>
            <person name="Kelly S."/>
            <person name="Ivens A."/>
            <person name="Mott A."/>
            <person name="O'Neill E."/>
            <person name="Emms D."/>
            <person name="Macleod O."/>
            <person name="Voorheis P."/>
            <person name="Matthews J."/>
            <person name="Matthews K."/>
            <person name="Carrington M."/>
        </authorList>
    </citation>
    <scope>NUCLEOTIDE SEQUENCE [LARGE SCALE GENOMIC DNA]</scope>
    <source>
        <strain evidence="2">Edinburgh</strain>
    </source>
</reference>
<sequence>MANLDKGSTSIPGALGFGGVPGGLYPNPSHPQPGVVGAWPGVGMPHNNVGLQPAIPGYNGGPGIPPVVKMPPVQSPPVVGVPLGPQHASHSASAGPQGLCGTPGVPGSCPVVGVPGSHAHPHTHPSLLPPPPNHGAAGRPAAPDPHGLAGSHGSHGMTLSTHLDGGAVSLPGVGVGPASNKGEKRPVIAKSNPNQVNESEKDKKEKGPKGELNDGLQGHNHGNKNQEETVLSPPPPLQELSINQPSELTEQAESTQKQLVPSESGERRTDGNQEQIKETTHGPQQDNHNKEPNATGTTSTDSHVTADSNPHPTTDASPSETTQSGLSTDDSKTLNNTSTEPNSTTDNVTTTENESTTGVNNVGASAEGNTTAYTDSVTRNTTSNEDSTLPTNTNTIPPLPEISNNTTMPNLRGDADSSSSISSSVWVRVPLLIVVTLACILVC</sequence>
<dbReference type="Proteomes" id="UP000192257">
    <property type="component" value="Unassembled WGS sequence"/>
</dbReference>
<feature type="region of interest" description="Disordered" evidence="1">
    <location>
        <begin position="111"/>
        <end position="404"/>
    </location>
</feature>
<protein>
    <submittedName>
        <fullName evidence="2">Uncharacterized protein</fullName>
    </submittedName>
</protein>
<evidence type="ECO:0000313" key="2">
    <source>
        <dbReference type="EMBL" id="ORC84068.1"/>
    </source>
</evidence>
<feature type="compositionally biased region" description="Basic and acidic residues" evidence="1">
    <location>
        <begin position="198"/>
        <end position="212"/>
    </location>
</feature>
<comment type="caution">
    <text evidence="2">The sequence shown here is derived from an EMBL/GenBank/DDBJ whole genome shotgun (WGS) entry which is preliminary data.</text>
</comment>
<evidence type="ECO:0000256" key="1">
    <source>
        <dbReference type="SAM" id="MobiDB-lite"/>
    </source>
</evidence>
<feature type="compositionally biased region" description="Polar residues" evidence="1">
    <location>
        <begin position="240"/>
        <end position="261"/>
    </location>
</feature>
<dbReference type="AlphaFoldDB" id="A0A1X0NHS5"/>
<feature type="compositionally biased region" description="Polar residues" evidence="1">
    <location>
        <begin position="281"/>
        <end position="387"/>
    </location>
</feature>
<name>A0A1X0NHS5_9TRYP</name>
<gene>
    <name evidence="2" type="ORF">TM35_000501220</name>
</gene>
<dbReference type="RefSeq" id="XP_028878134.1">
    <property type="nucleotide sequence ID" value="XM_029030569.1"/>
</dbReference>
<feature type="compositionally biased region" description="Basic and acidic residues" evidence="1">
    <location>
        <begin position="264"/>
        <end position="280"/>
    </location>
</feature>
<dbReference type="VEuPathDB" id="TriTrypDB:TM35_000501220"/>
<proteinExistence type="predicted"/>
<organism evidence="2 3">
    <name type="scientific">Trypanosoma theileri</name>
    <dbReference type="NCBI Taxonomy" id="67003"/>
    <lineage>
        <taxon>Eukaryota</taxon>
        <taxon>Discoba</taxon>
        <taxon>Euglenozoa</taxon>
        <taxon>Kinetoplastea</taxon>
        <taxon>Metakinetoplastina</taxon>
        <taxon>Trypanosomatida</taxon>
        <taxon>Trypanosomatidae</taxon>
        <taxon>Trypanosoma</taxon>
    </lineage>
</organism>
<keyword evidence="3" id="KW-1185">Reference proteome</keyword>
<dbReference type="GeneID" id="39990349"/>